<feature type="domain" description="EthD" evidence="1">
    <location>
        <begin position="14"/>
        <end position="89"/>
    </location>
</feature>
<dbReference type="NCBIfam" id="TIGR02118">
    <property type="entry name" value="EthD family reductase"/>
    <property type="match status" value="1"/>
</dbReference>
<dbReference type="KEGG" id="ntd:EGO55_04965"/>
<keyword evidence="3" id="KW-1185">Reference proteome</keyword>
<evidence type="ECO:0000259" key="1">
    <source>
        <dbReference type="Pfam" id="PF07110"/>
    </source>
</evidence>
<reference evidence="2 3" key="1">
    <citation type="submission" date="2013-09" db="EMBL/GenBank/DDBJ databases">
        <title>Whole genome shotgun sequence of Novosphingobium tardaugens NBRC 16725.</title>
        <authorList>
            <person name="Isaki S."/>
            <person name="Hosoyama A."/>
            <person name="Tsuchikane K."/>
            <person name="Katsumata H."/>
            <person name="Ando Y."/>
            <person name="Yamazaki S."/>
            <person name="Fujita N."/>
        </authorList>
    </citation>
    <scope>NUCLEOTIDE SEQUENCE [LARGE SCALE GENOMIC DNA]</scope>
    <source>
        <strain evidence="2 3">NBRC 16725</strain>
    </source>
</reference>
<evidence type="ECO:0000313" key="3">
    <source>
        <dbReference type="Proteomes" id="UP000016568"/>
    </source>
</evidence>
<organism evidence="2 3">
    <name type="scientific">Caenibius tardaugens NBRC 16725</name>
    <dbReference type="NCBI Taxonomy" id="1219035"/>
    <lineage>
        <taxon>Bacteria</taxon>
        <taxon>Pseudomonadati</taxon>
        <taxon>Pseudomonadota</taxon>
        <taxon>Alphaproteobacteria</taxon>
        <taxon>Sphingomonadales</taxon>
        <taxon>Erythrobacteraceae</taxon>
        <taxon>Caenibius</taxon>
    </lineage>
</organism>
<comment type="caution">
    <text evidence="2">The sequence shown here is derived from an EMBL/GenBank/DDBJ whole genome shotgun (WGS) entry which is preliminary data.</text>
</comment>
<dbReference type="Gene3D" id="3.30.70.100">
    <property type="match status" value="1"/>
</dbReference>
<dbReference type="Pfam" id="PF07110">
    <property type="entry name" value="EthD"/>
    <property type="match status" value="1"/>
</dbReference>
<dbReference type="AlphaFoldDB" id="U3A703"/>
<dbReference type="PANTHER" id="PTHR40260">
    <property type="entry name" value="BLR8190 PROTEIN"/>
    <property type="match status" value="1"/>
</dbReference>
<accession>U3A703</accession>
<gene>
    <name evidence="2" type="ORF">NT2_09_01310</name>
</gene>
<name>U3A703_9SPHN</name>
<dbReference type="GO" id="GO:0016491">
    <property type="term" value="F:oxidoreductase activity"/>
    <property type="evidence" value="ECO:0007669"/>
    <property type="project" value="InterPro"/>
</dbReference>
<dbReference type="InterPro" id="IPR011008">
    <property type="entry name" value="Dimeric_a/b-barrel"/>
</dbReference>
<dbReference type="eggNOG" id="COG3224">
    <property type="taxonomic scope" value="Bacteria"/>
</dbReference>
<dbReference type="SUPFAM" id="SSF54909">
    <property type="entry name" value="Dimeric alpha+beta barrel"/>
    <property type="match status" value="1"/>
</dbReference>
<dbReference type="Proteomes" id="UP000016568">
    <property type="component" value="Unassembled WGS sequence"/>
</dbReference>
<dbReference type="EMBL" id="BASZ01000009">
    <property type="protein sequence ID" value="GAD50523.1"/>
    <property type="molecule type" value="Genomic_DNA"/>
</dbReference>
<dbReference type="InterPro" id="IPR009799">
    <property type="entry name" value="EthD_dom"/>
</dbReference>
<dbReference type="OrthoDB" id="5294870at2"/>
<sequence length="99" mass="11048">MTIKLMAIYATPDDTAAFEQHYETVHTPLVEKIPGLASLKITRSRQRLMGDRDIYLVAEMAFRDQATFDRAMASDENNAAGRDLANFAKGKVTLLIAED</sequence>
<dbReference type="PANTHER" id="PTHR40260:SF2">
    <property type="entry name" value="BLR8190 PROTEIN"/>
    <property type="match status" value="1"/>
</dbReference>
<evidence type="ECO:0000313" key="2">
    <source>
        <dbReference type="EMBL" id="GAD50523.1"/>
    </source>
</evidence>
<proteinExistence type="predicted"/>
<dbReference type="RefSeq" id="WP_021691341.1">
    <property type="nucleotide sequence ID" value="NZ_BASZ01000009.1"/>
</dbReference>
<protein>
    <recommendedName>
        <fullName evidence="1">EthD domain-containing protein</fullName>
    </recommendedName>
</protein>